<keyword evidence="3" id="KW-1185">Reference proteome</keyword>
<reference evidence="2" key="1">
    <citation type="submission" date="2022-10" db="EMBL/GenBank/DDBJ databases">
        <title>Chryseobacterium babae sp. nov. isolated from the gut of the beetle Oryctes rhinoceros, and Chryseobacterium kimseyorum sp. nov., isolated from a stick insect rearing cage.</title>
        <authorList>
            <person name="Shelomi M."/>
            <person name="Han C.-J."/>
            <person name="Chen W.-M."/>
            <person name="Chen H.-K."/>
            <person name="Liaw S.-J."/>
            <person name="Muhle E."/>
            <person name="Clermont D."/>
        </authorList>
    </citation>
    <scope>NUCLEOTIDE SEQUENCE</scope>
    <source>
        <strain evidence="2">WLa1L2M3</strain>
    </source>
</reference>
<dbReference type="RefSeq" id="WP_264743369.1">
    <property type="nucleotide sequence ID" value="NZ_JAPDHV010000003.1"/>
</dbReference>
<name>A0ABT3HP80_9FLAO</name>
<dbReference type="SMART" id="SM00287">
    <property type="entry name" value="SH3b"/>
    <property type="match status" value="1"/>
</dbReference>
<dbReference type="Proteomes" id="UP001163719">
    <property type="component" value="Unassembled WGS sequence"/>
</dbReference>
<organism evidence="2 3">
    <name type="scientific">Chryseobacterium oryctis</name>
    <dbReference type="NCBI Taxonomy" id="2952618"/>
    <lineage>
        <taxon>Bacteria</taxon>
        <taxon>Pseudomonadati</taxon>
        <taxon>Bacteroidota</taxon>
        <taxon>Flavobacteriia</taxon>
        <taxon>Flavobacteriales</taxon>
        <taxon>Weeksellaceae</taxon>
        <taxon>Chryseobacterium group</taxon>
        <taxon>Chryseobacterium</taxon>
    </lineage>
</organism>
<dbReference type="InterPro" id="IPR003646">
    <property type="entry name" value="SH3-like_bac-type"/>
</dbReference>
<accession>A0ABT3HP80</accession>
<sequence length="326" mass="37573">MFTVSELPEVKKQSRYVDSLTSGKKQLSFLVDSLEIKNKPYYTIKTGFNGDLHWETYTIFYVNKNDCNQVLVDDVVSGNILSINEWRNLNKKQTKMNNQNSTETVSFSELFDEGSNIKFGPADLSKNTPEIVAFKSKLTAFESSNPEPTDFSVDDLLLLINNETFSNNERFVNSDWLGYFVNKYPFKRVVTDKLMDAAIAQEDFSAVKILSKNYIFSKKEIEQAKEKKKYKDALNGKLDTEEYYDPAFSKIDQILAFITTSYSKNHIEDQDGFTNLRKDKTTTSEVLQKIKSGEHIEVIDNYGDWFLVKTKEGKEGYVYKTRVKSI</sequence>
<protein>
    <submittedName>
        <fullName evidence="2">SH3 domain-containing protein</fullName>
    </submittedName>
</protein>
<proteinExistence type="predicted"/>
<comment type="caution">
    <text evidence="2">The sequence shown here is derived from an EMBL/GenBank/DDBJ whole genome shotgun (WGS) entry which is preliminary data.</text>
</comment>
<dbReference type="PROSITE" id="PS51781">
    <property type="entry name" value="SH3B"/>
    <property type="match status" value="1"/>
</dbReference>
<dbReference type="Gene3D" id="2.30.30.40">
    <property type="entry name" value="SH3 Domains"/>
    <property type="match status" value="1"/>
</dbReference>
<evidence type="ECO:0000313" key="2">
    <source>
        <dbReference type="EMBL" id="MCW3161428.1"/>
    </source>
</evidence>
<dbReference type="Pfam" id="PF08239">
    <property type="entry name" value="SH3_3"/>
    <property type="match status" value="1"/>
</dbReference>
<evidence type="ECO:0000259" key="1">
    <source>
        <dbReference type="PROSITE" id="PS51781"/>
    </source>
</evidence>
<dbReference type="EMBL" id="JAPDHV010000003">
    <property type="protein sequence ID" value="MCW3161428.1"/>
    <property type="molecule type" value="Genomic_DNA"/>
</dbReference>
<gene>
    <name evidence="2" type="ORF">OH806_09155</name>
</gene>
<feature type="domain" description="SH3b" evidence="1">
    <location>
        <begin position="258"/>
        <end position="326"/>
    </location>
</feature>
<evidence type="ECO:0000313" key="3">
    <source>
        <dbReference type="Proteomes" id="UP001163719"/>
    </source>
</evidence>